<dbReference type="InParanoid" id="A0A7M7KMT0"/>
<dbReference type="KEGG" id="vde:111252425"/>
<dbReference type="GO" id="GO:0097038">
    <property type="term" value="C:perinuclear endoplasmic reticulum"/>
    <property type="evidence" value="ECO:0007669"/>
    <property type="project" value="TreeGrafter"/>
</dbReference>
<sequence>MNHPPTTTAVTSAAEKNNSCAEGQERRTLNDSNREELEGSYCKMSINNNPSKQPPPGKTRWGRDRLPHKQTANGFSLWSILKKCFGRELYKVAMPVEFNEPLSFLQRMTETFEYAGLLERAATKDDPVERMQLVSAFAIAALSSNLDRLKKPFNPLLAETYELDRTKHEDGFRVVCEQVSHHPPISAFHGESVKGTYVVEGCVNPRIKFWGRSVEIRPEGSVRVRFPQRKNEEYVWTNVNCCIHNIIIGTLYFEQYGDQVITCEQTELQCRINYKAANGPTDIQLHSILGYIINKAGQKVAKISGRWCHEVYTYSMAAEGGEPLWQVTPRSPHSSDYFNFTDMAMALNEMPKITAHRMPPTDSRYRPDIRLLEQGDLNGAASEKQRLEEKQREARKRRGKDADWKPLWFEKVTDTYWRYVGGYWDRPADMRLPDIF</sequence>
<evidence type="ECO:0000313" key="7">
    <source>
        <dbReference type="Proteomes" id="UP000594260"/>
    </source>
</evidence>
<evidence type="ECO:0000256" key="2">
    <source>
        <dbReference type="ARBA" id="ARBA00023121"/>
    </source>
</evidence>
<dbReference type="InterPro" id="IPR037239">
    <property type="entry name" value="OSBP_sf"/>
</dbReference>
<dbReference type="GO" id="GO:0120009">
    <property type="term" value="P:intermembrane lipid transfer"/>
    <property type="evidence" value="ECO:0007669"/>
    <property type="project" value="UniProtKB-ARBA"/>
</dbReference>
<keyword evidence="2" id="KW-0446">Lipid-binding</keyword>
<dbReference type="PROSITE" id="PS01013">
    <property type="entry name" value="OSBP"/>
    <property type="match status" value="1"/>
</dbReference>
<evidence type="ECO:0000256" key="4">
    <source>
        <dbReference type="RuleBase" id="RU003845"/>
    </source>
</evidence>
<dbReference type="InterPro" id="IPR000648">
    <property type="entry name" value="Oxysterol-bd"/>
</dbReference>
<dbReference type="InterPro" id="IPR018494">
    <property type="entry name" value="Oxysterol-bd_CS"/>
</dbReference>
<dbReference type="GO" id="GO:0005886">
    <property type="term" value="C:plasma membrane"/>
    <property type="evidence" value="ECO:0007669"/>
    <property type="project" value="TreeGrafter"/>
</dbReference>
<keyword evidence="4" id="KW-0445">Lipid transport</keyword>
<dbReference type="PANTHER" id="PTHR10972:SF209">
    <property type="entry name" value="OXYSTEROL-BINDING PROTEIN"/>
    <property type="match status" value="1"/>
</dbReference>
<dbReference type="PANTHER" id="PTHR10972">
    <property type="entry name" value="OXYSTEROL-BINDING PROTEIN-RELATED"/>
    <property type="match status" value="1"/>
</dbReference>
<dbReference type="SUPFAM" id="SSF144000">
    <property type="entry name" value="Oxysterol-binding protein-like"/>
    <property type="match status" value="1"/>
</dbReference>
<dbReference type="AlphaFoldDB" id="A0A7M7KMT0"/>
<dbReference type="GeneID" id="111252425"/>
<reference evidence="6" key="1">
    <citation type="submission" date="2021-01" db="UniProtKB">
        <authorList>
            <consortium name="EnsemblMetazoa"/>
        </authorList>
    </citation>
    <scope>IDENTIFICATION</scope>
</reference>
<dbReference type="Gene3D" id="3.30.70.3490">
    <property type="match status" value="1"/>
</dbReference>
<dbReference type="RefSeq" id="XP_022666032.1">
    <property type="nucleotide sequence ID" value="XM_022810297.1"/>
</dbReference>
<accession>A0A7M7KMT0</accession>
<dbReference type="Pfam" id="PF01237">
    <property type="entry name" value="Oxysterol_BP"/>
    <property type="match status" value="1"/>
</dbReference>
<dbReference type="Proteomes" id="UP000594260">
    <property type="component" value="Unplaced"/>
</dbReference>
<evidence type="ECO:0000256" key="1">
    <source>
        <dbReference type="ARBA" id="ARBA00008842"/>
    </source>
</evidence>
<dbReference type="GO" id="GO:0005829">
    <property type="term" value="C:cytosol"/>
    <property type="evidence" value="ECO:0007669"/>
    <property type="project" value="TreeGrafter"/>
</dbReference>
<protein>
    <recommendedName>
        <fullName evidence="4">Oxysterol-binding protein</fullName>
    </recommendedName>
</protein>
<name>A0A7M7KMT0_VARDE</name>
<feature type="compositionally biased region" description="Polar residues" evidence="5">
    <location>
        <begin position="1"/>
        <end position="21"/>
    </location>
</feature>
<dbReference type="FunFam" id="2.40.160.120:FF:000001">
    <property type="entry name" value="Oxysterol-binding protein"/>
    <property type="match status" value="1"/>
</dbReference>
<evidence type="ECO:0000256" key="5">
    <source>
        <dbReference type="SAM" id="MobiDB-lite"/>
    </source>
</evidence>
<feature type="compositionally biased region" description="Basic and acidic residues" evidence="5">
    <location>
        <begin position="23"/>
        <end position="37"/>
    </location>
</feature>
<comment type="similarity">
    <text evidence="1 3">Belongs to the OSBP family.</text>
</comment>
<keyword evidence="7" id="KW-1185">Reference proteome</keyword>
<evidence type="ECO:0000256" key="3">
    <source>
        <dbReference type="RuleBase" id="RU003844"/>
    </source>
</evidence>
<dbReference type="OrthoDB" id="416222at2759"/>
<dbReference type="GO" id="GO:0032934">
    <property type="term" value="F:sterol binding"/>
    <property type="evidence" value="ECO:0007669"/>
    <property type="project" value="TreeGrafter"/>
</dbReference>
<feature type="region of interest" description="Disordered" evidence="5">
    <location>
        <begin position="1"/>
        <end position="65"/>
    </location>
</feature>
<dbReference type="Gene3D" id="2.40.160.120">
    <property type="match status" value="1"/>
</dbReference>
<keyword evidence="4" id="KW-0813">Transport</keyword>
<evidence type="ECO:0000313" key="6">
    <source>
        <dbReference type="EnsemblMetazoa" id="XP_022666032"/>
    </source>
</evidence>
<dbReference type="OMA" id="RPSNCNE"/>
<dbReference type="EnsemblMetazoa" id="XM_022810297">
    <property type="protein sequence ID" value="XP_022666032"/>
    <property type="gene ID" value="LOC111252425"/>
</dbReference>
<proteinExistence type="inferred from homology"/>
<organism evidence="6 7">
    <name type="scientific">Varroa destructor</name>
    <name type="common">Honeybee mite</name>
    <dbReference type="NCBI Taxonomy" id="109461"/>
    <lineage>
        <taxon>Eukaryota</taxon>
        <taxon>Metazoa</taxon>
        <taxon>Ecdysozoa</taxon>
        <taxon>Arthropoda</taxon>
        <taxon>Chelicerata</taxon>
        <taxon>Arachnida</taxon>
        <taxon>Acari</taxon>
        <taxon>Parasitiformes</taxon>
        <taxon>Mesostigmata</taxon>
        <taxon>Gamasina</taxon>
        <taxon>Dermanyssoidea</taxon>
        <taxon>Varroidae</taxon>
        <taxon>Varroa</taxon>
    </lineage>
</organism>